<dbReference type="EMBL" id="JPRL01000001">
    <property type="protein sequence ID" value="KFF06764.1"/>
    <property type="molecule type" value="Genomic_DNA"/>
</dbReference>
<dbReference type="Pfam" id="PF19081">
    <property type="entry name" value="Ig_7"/>
    <property type="match status" value="2"/>
</dbReference>
<dbReference type="InterPro" id="IPR044023">
    <property type="entry name" value="Ig_7"/>
</dbReference>
<dbReference type="STRING" id="362418.IW19_15180"/>
<gene>
    <name evidence="2" type="ORF">IW19_15180</name>
</gene>
<dbReference type="Gene3D" id="3.10.100.10">
    <property type="entry name" value="Mannose-Binding Protein A, subunit A"/>
    <property type="match status" value="1"/>
</dbReference>
<dbReference type="eggNOG" id="COG3291">
    <property type="taxonomic scope" value="Bacteria"/>
</dbReference>
<evidence type="ECO:0000259" key="1">
    <source>
        <dbReference type="PROSITE" id="PS50041"/>
    </source>
</evidence>
<dbReference type="Pfam" id="PF13585">
    <property type="entry name" value="CHU_C"/>
    <property type="match status" value="1"/>
</dbReference>
<dbReference type="NCBIfam" id="TIGR04131">
    <property type="entry name" value="Bac_Flav_CTERM"/>
    <property type="match status" value="1"/>
</dbReference>
<dbReference type="PROSITE" id="PS50041">
    <property type="entry name" value="C_TYPE_LECTIN_2"/>
    <property type="match status" value="1"/>
</dbReference>
<reference evidence="2 3" key="1">
    <citation type="submission" date="2014-07" db="EMBL/GenBank/DDBJ databases">
        <title>Genome of Flavobacterium reichenbachii LMG 25512.</title>
        <authorList>
            <person name="Stropko S.J."/>
            <person name="Pipes S.E."/>
            <person name="Newman J.D."/>
        </authorList>
    </citation>
    <scope>NUCLEOTIDE SEQUENCE [LARGE SCALE GENOMIC DNA]</scope>
    <source>
        <strain evidence="2 3">LMG 25512</strain>
    </source>
</reference>
<dbReference type="eggNOG" id="COG3209">
    <property type="taxonomic scope" value="Bacteria"/>
</dbReference>
<organism evidence="2 3">
    <name type="scientific">Flavobacterium reichenbachii</name>
    <dbReference type="NCBI Taxonomy" id="362418"/>
    <lineage>
        <taxon>Bacteria</taxon>
        <taxon>Pseudomonadati</taxon>
        <taxon>Bacteroidota</taxon>
        <taxon>Flavobacteriia</taxon>
        <taxon>Flavobacteriales</taxon>
        <taxon>Flavobacteriaceae</taxon>
        <taxon>Flavobacterium</taxon>
    </lineage>
</organism>
<dbReference type="InterPro" id="IPR016187">
    <property type="entry name" value="CTDL_fold"/>
</dbReference>
<dbReference type="InterPro" id="IPR026341">
    <property type="entry name" value="T9SS_type_B"/>
</dbReference>
<sequence>MFLNSNPNLKCIQVDDSNYSNSNWSASKDASASYSNNCNIIEVTTAPKLAATGDQLYCPQNLINIVTTFSITHDIAEPGTQAAYIQVSSGYSSGFDKLELLNPAAHPSITTSWDVTTGKLKLSSPTGVDVLYTDIEAAIKDVAFSNSSAAASGTRTFSITIGQANYLPSTQHYYLFVPSLGITWASAKNAAEASTYYGLKGYLATILYADEAKLIGEQASGTGWIGGSDAETEGVWKWVTGPETGTVFWNGNTNGSTPNFAFWNNGEPNNQGDEDYAHITQPGTGVRGSWNDLSNTGSLNSGDAYQPKGYIVEYGGMPGELPLNIAVSTKITIPEITSVSTPNSICDSGSFTLNASATIGAVINWYDAASGGTLLGTGNIYNTPVTNTTTTYYADAGCESNRKSVTAVINKTPAVPIADKSTVTRCGAGTVTLQASADIGIINWFTTASGGISVYTGNSFTTPIVISNTTYYAEASNNGCINTTRIPVDIIIYTPPIVTDETVILCQFQKITLDAGISGMNYLWSNGSAAQTTEINDAGTYTVLVTDPGPGSCSSTKKVTVIEHLRPQIERIDVEGTRAVIYLSKAEDYFEYSVDGVNFQDSNIFYDIPAGLQTAYVREKNNCGQTEKDFVVLVFPPFFTPNNDSYNDFWEVSGMENYPQAEVTIFDRYGKLIIQLNASRMSWDGTFEKLPLPASDYWYTLKIDNTKPILRGHFSLKR</sequence>
<accession>A0A085ZQQ0</accession>
<dbReference type="InterPro" id="IPR001304">
    <property type="entry name" value="C-type_lectin-like"/>
</dbReference>
<evidence type="ECO:0000313" key="2">
    <source>
        <dbReference type="EMBL" id="KFF06764.1"/>
    </source>
</evidence>
<keyword evidence="3" id="KW-1185">Reference proteome</keyword>
<dbReference type="InterPro" id="IPR016186">
    <property type="entry name" value="C-type_lectin-like/link_sf"/>
</dbReference>
<dbReference type="AlphaFoldDB" id="A0A085ZQQ0"/>
<protein>
    <submittedName>
        <fullName evidence="2">Lectin</fullName>
    </submittedName>
</protein>
<name>A0A085ZQQ0_9FLAO</name>
<dbReference type="SUPFAM" id="SSF56436">
    <property type="entry name" value="C-type lectin-like"/>
    <property type="match status" value="1"/>
</dbReference>
<dbReference type="InterPro" id="IPR034007">
    <property type="entry name" value="CTLD_bac"/>
</dbReference>
<feature type="domain" description="C-type lectin" evidence="1">
    <location>
        <begin position="169"/>
        <end position="292"/>
    </location>
</feature>
<comment type="caution">
    <text evidence="2">The sequence shown here is derived from an EMBL/GenBank/DDBJ whole genome shotgun (WGS) entry which is preliminary data.</text>
</comment>
<dbReference type="CDD" id="cd03603">
    <property type="entry name" value="CLECT_VCBS"/>
    <property type="match status" value="1"/>
</dbReference>
<proteinExistence type="predicted"/>
<evidence type="ECO:0000313" key="3">
    <source>
        <dbReference type="Proteomes" id="UP000028715"/>
    </source>
</evidence>
<dbReference type="Proteomes" id="UP000028715">
    <property type="component" value="Unassembled WGS sequence"/>
</dbReference>